<feature type="chain" id="PRO_5042233955" evidence="1">
    <location>
        <begin position="20"/>
        <end position="131"/>
    </location>
</feature>
<accession>A0AAD6SSD4</accession>
<feature type="signal peptide" evidence="1">
    <location>
        <begin position="1"/>
        <end position="19"/>
    </location>
</feature>
<dbReference type="Proteomes" id="UP001218188">
    <property type="component" value="Unassembled WGS sequence"/>
</dbReference>
<keyword evidence="1" id="KW-0732">Signal</keyword>
<reference evidence="2" key="1">
    <citation type="submission" date="2023-03" db="EMBL/GenBank/DDBJ databases">
        <title>Massive genome expansion in bonnet fungi (Mycena s.s.) driven by repeated elements and novel gene families across ecological guilds.</title>
        <authorList>
            <consortium name="Lawrence Berkeley National Laboratory"/>
            <person name="Harder C.B."/>
            <person name="Miyauchi S."/>
            <person name="Viragh M."/>
            <person name="Kuo A."/>
            <person name="Thoen E."/>
            <person name="Andreopoulos B."/>
            <person name="Lu D."/>
            <person name="Skrede I."/>
            <person name="Drula E."/>
            <person name="Henrissat B."/>
            <person name="Morin E."/>
            <person name="Kohler A."/>
            <person name="Barry K."/>
            <person name="LaButti K."/>
            <person name="Morin E."/>
            <person name="Salamov A."/>
            <person name="Lipzen A."/>
            <person name="Mereny Z."/>
            <person name="Hegedus B."/>
            <person name="Baldrian P."/>
            <person name="Stursova M."/>
            <person name="Weitz H."/>
            <person name="Taylor A."/>
            <person name="Grigoriev I.V."/>
            <person name="Nagy L.G."/>
            <person name="Martin F."/>
            <person name="Kauserud H."/>
        </authorList>
    </citation>
    <scope>NUCLEOTIDE SEQUENCE</scope>
    <source>
        <strain evidence="2">CBHHK200</strain>
    </source>
</reference>
<name>A0AAD6SSD4_9AGAR</name>
<gene>
    <name evidence="2" type="ORF">C8F04DRAFT_1261846</name>
</gene>
<sequence length="131" mass="13678">MAPIMFAVISSLCILQALAAPLHRRTFTCSATSRVIGGGHPDWSSSTDVVDSAPLNSTQLSLAIAQKVADQIANSIIFSTLESSPPDNATSAKIVPLFNVASADNTAKLVDSTKFLAKAISDIQNLNCTST</sequence>
<dbReference type="AlphaFoldDB" id="A0AAD6SSD4"/>
<evidence type="ECO:0000313" key="3">
    <source>
        <dbReference type="Proteomes" id="UP001218188"/>
    </source>
</evidence>
<evidence type="ECO:0000313" key="2">
    <source>
        <dbReference type="EMBL" id="KAJ7032552.1"/>
    </source>
</evidence>
<proteinExistence type="predicted"/>
<organism evidence="2 3">
    <name type="scientific">Mycena alexandri</name>
    <dbReference type="NCBI Taxonomy" id="1745969"/>
    <lineage>
        <taxon>Eukaryota</taxon>
        <taxon>Fungi</taxon>
        <taxon>Dikarya</taxon>
        <taxon>Basidiomycota</taxon>
        <taxon>Agaricomycotina</taxon>
        <taxon>Agaricomycetes</taxon>
        <taxon>Agaricomycetidae</taxon>
        <taxon>Agaricales</taxon>
        <taxon>Marasmiineae</taxon>
        <taxon>Mycenaceae</taxon>
        <taxon>Mycena</taxon>
    </lineage>
</organism>
<comment type="caution">
    <text evidence="2">The sequence shown here is derived from an EMBL/GenBank/DDBJ whole genome shotgun (WGS) entry which is preliminary data.</text>
</comment>
<protein>
    <submittedName>
        <fullName evidence="2">Uncharacterized protein</fullName>
    </submittedName>
</protein>
<evidence type="ECO:0000256" key="1">
    <source>
        <dbReference type="SAM" id="SignalP"/>
    </source>
</evidence>
<keyword evidence="3" id="KW-1185">Reference proteome</keyword>
<dbReference type="EMBL" id="JARJCM010000072">
    <property type="protein sequence ID" value="KAJ7032552.1"/>
    <property type="molecule type" value="Genomic_DNA"/>
</dbReference>